<keyword evidence="1" id="KW-0235">DNA replication</keyword>
<dbReference type="EMBL" id="CACRTG010000008">
    <property type="protein sequence ID" value="VYS95526.1"/>
    <property type="molecule type" value="Genomic_DNA"/>
</dbReference>
<organism evidence="3">
    <name type="scientific">[Clostridium] nexile</name>
    <dbReference type="NCBI Taxonomy" id="29361"/>
    <lineage>
        <taxon>Bacteria</taxon>
        <taxon>Bacillati</taxon>
        <taxon>Bacillota</taxon>
        <taxon>Clostridia</taxon>
        <taxon>Lachnospirales</taxon>
        <taxon>Lachnospiraceae</taxon>
        <taxon>Tyzzerella</taxon>
    </lineage>
</organism>
<feature type="coiled-coil region" evidence="2">
    <location>
        <begin position="160"/>
        <end position="233"/>
    </location>
</feature>
<gene>
    <name evidence="3" type="ORF">CNLFYP112_01437</name>
</gene>
<feature type="coiled-coil region" evidence="2">
    <location>
        <begin position="309"/>
        <end position="340"/>
    </location>
</feature>
<accession>A0A6N2SQT1</accession>
<evidence type="ECO:0000256" key="1">
    <source>
        <dbReference type="ARBA" id="ARBA00022705"/>
    </source>
</evidence>
<dbReference type="SUPFAM" id="SSF110849">
    <property type="entry name" value="ParB/Sulfiredoxin"/>
    <property type="match status" value="1"/>
</dbReference>
<dbReference type="SUPFAM" id="SSF46565">
    <property type="entry name" value="Chaperone J-domain"/>
    <property type="match status" value="1"/>
</dbReference>
<dbReference type="Gene3D" id="3.90.1530.10">
    <property type="entry name" value="Conserved hypothetical protein from pyrococcus furiosus pfu- 392566-001, ParB domain"/>
    <property type="match status" value="1"/>
</dbReference>
<proteinExistence type="predicted"/>
<evidence type="ECO:0000313" key="3">
    <source>
        <dbReference type="EMBL" id="VYS95526.1"/>
    </source>
</evidence>
<dbReference type="Gene3D" id="1.10.287.110">
    <property type="entry name" value="DnaJ domain"/>
    <property type="match status" value="1"/>
</dbReference>
<reference evidence="3" key="1">
    <citation type="submission" date="2019-11" db="EMBL/GenBank/DDBJ databases">
        <authorList>
            <person name="Feng L."/>
        </authorList>
    </citation>
    <scope>NUCLEOTIDE SEQUENCE</scope>
    <source>
        <strain evidence="3">CnexileLFYP112</strain>
    </source>
</reference>
<sequence>MLLKIEDLVIDKEFEELLPVLTLDEFDKLENSILKDGLLDPIKIWQDPKTEQWLIIDGHNRYNILKKNNIKLRYWCDYKILYKEELPTRGDVKQWMLDQQLGRRNLSEAERYEIIQKFKTVIKQKAKENQSSGGKGLSNLSRVNTRKEMAKVVGVSEGTYQKMEKIMESDNEELKQKLREKKISVDKAYQEINNGKKQINTPLQQIQKIDERLDKIDRDITVLNKEKQELIRRRDLVFEVLDIPCELKYEFEIIKDYYLSTRECIFYVEVDGHRQIFVKCSVYCDESPDDMWIRKVPEKYRNAFLMLWRKAHKEEIDFFEEEAEKRNRAFEKEYKETLQSDINKSKEFYKQCYRILAKSIHPDTGGDLEAMQCLNQLKTIWNV</sequence>
<dbReference type="InterPro" id="IPR036086">
    <property type="entry name" value="ParB/Sulfiredoxin_sf"/>
</dbReference>
<dbReference type="InterPro" id="IPR036869">
    <property type="entry name" value="J_dom_sf"/>
</dbReference>
<dbReference type="GO" id="GO:0006260">
    <property type="term" value="P:DNA replication"/>
    <property type="evidence" value="ECO:0007669"/>
    <property type="project" value="UniProtKB-KW"/>
</dbReference>
<dbReference type="AlphaFoldDB" id="A0A6N2SQT1"/>
<dbReference type="Gene3D" id="1.10.10.2830">
    <property type="match status" value="1"/>
</dbReference>
<name>A0A6N2SQT1_9FIRM</name>
<protein>
    <recommendedName>
        <fullName evidence="4">ParB/Sulfiredoxin domain-containing protein</fullName>
    </recommendedName>
</protein>
<keyword evidence="2" id="KW-0175">Coiled coil</keyword>
<evidence type="ECO:0008006" key="4">
    <source>
        <dbReference type="Google" id="ProtNLM"/>
    </source>
</evidence>
<evidence type="ECO:0000256" key="2">
    <source>
        <dbReference type="SAM" id="Coils"/>
    </source>
</evidence>